<sequence>MEEISELDTYTQPEPATKQAPPSGASCHVYPATAWRERAMIRLVKPLGDWTPLASAARSAP</sequence>
<gene>
    <name evidence="2" type="ORF">Psuf_045930</name>
</gene>
<dbReference type="KEGG" id="psuu:Psuf_045930"/>
<evidence type="ECO:0000313" key="2">
    <source>
        <dbReference type="EMBL" id="BCB87280.1"/>
    </source>
</evidence>
<evidence type="ECO:0000256" key="1">
    <source>
        <dbReference type="SAM" id="MobiDB-lite"/>
    </source>
</evidence>
<feature type="region of interest" description="Disordered" evidence="1">
    <location>
        <begin position="1"/>
        <end position="26"/>
    </location>
</feature>
<name>A0A6F8YMF3_9ACTN</name>
<proteinExistence type="predicted"/>
<reference evidence="2 3" key="2">
    <citation type="submission" date="2020-03" db="EMBL/GenBank/DDBJ databases">
        <authorList>
            <person name="Ichikawa N."/>
            <person name="Kimura A."/>
            <person name="Kitahashi Y."/>
            <person name="Uohara A."/>
        </authorList>
    </citation>
    <scope>NUCLEOTIDE SEQUENCE [LARGE SCALE GENOMIC DNA]</scope>
    <source>
        <strain evidence="2 3">NBRC 105367</strain>
    </source>
</reference>
<dbReference type="AlphaFoldDB" id="A0A6F8YMF3"/>
<dbReference type="EMBL" id="AP022871">
    <property type="protein sequence ID" value="BCB87280.1"/>
    <property type="molecule type" value="Genomic_DNA"/>
</dbReference>
<dbReference type="Proteomes" id="UP000503011">
    <property type="component" value="Chromosome"/>
</dbReference>
<keyword evidence="3" id="KW-1185">Reference proteome</keyword>
<evidence type="ECO:0000313" key="3">
    <source>
        <dbReference type="Proteomes" id="UP000503011"/>
    </source>
</evidence>
<protein>
    <submittedName>
        <fullName evidence="2">Uncharacterized protein</fullName>
    </submittedName>
</protein>
<accession>A0A6F8YMF3</accession>
<organism evidence="2 3">
    <name type="scientific">Phytohabitans suffuscus</name>
    <dbReference type="NCBI Taxonomy" id="624315"/>
    <lineage>
        <taxon>Bacteria</taxon>
        <taxon>Bacillati</taxon>
        <taxon>Actinomycetota</taxon>
        <taxon>Actinomycetes</taxon>
        <taxon>Micromonosporales</taxon>
        <taxon>Micromonosporaceae</taxon>
    </lineage>
</organism>
<reference evidence="2 3" key="1">
    <citation type="submission" date="2020-03" db="EMBL/GenBank/DDBJ databases">
        <title>Whole genome shotgun sequence of Phytohabitans suffuscus NBRC 105367.</title>
        <authorList>
            <person name="Komaki H."/>
            <person name="Tamura T."/>
        </authorList>
    </citation>
    <scope>NUCLEOTIDE SEQUENCE [LARGE SCALE GENOMIC DNA]</scope>
    <source>
        <strain evidence="2 3">NBRC 105367</strain>
    </source>
</reference>